<evidence type="ECO:0000313" key="4">
    <source>
        <dbReference type="Proteomes" id="UP000183371"/>
    </source>
</evidence>
<gene>
    <name evidence="3" type="ORF">SAMN05444141_11253</name>
</gene>
<dbReference type="SUPFAM" id="SSF54637">
    <property type="entry name" value="Thioesterase/thiol ester dehydrase-isomerase"/>
    <property type="match status" value="1"/>
</dbReference>
<keyword evidence="4" id="KW-1185">Reference proteome</keyword>
<comment type="similarity">
    <text evidence="1">Belongs to the 4-hydroxybenzoyl-CoA thioesterase family.</text>
</comment>
<dbReference type="InterPro" id="IPR029069">
    <property type="entry name" value="HotDog_dom_sf"/>
</dbReference>
<dbReference type="PANTHER" id="PTHR31793:SF27">
    <property type="entry name" value="NOVEL THIOESTERASE SUPERFAMILY DOMAIN AND SAPOSIN A-TYPE DOMAIN CONTAINING PROTEIN (0610012H03RIK)"/>
    <property type="match status" value="1"/>
</dbReference>
<dbReference type="CDD" id="cd00586">
    <property type="entry name" value="4HBT"/>
    <property type="match status" value="1"/>
</dbReference>
<evidence type="ECO:0000256" key="2">
    <source>
        <dbReference type="ARBA" id="ARBA00022801"/>
    </source>
</evidence>
<dbReference type="Pfam" id="PF13279">
    <property type="entry name" value="4HBT_2"/>
    <property type="match status" value="1"/>
</dbReference>
<dbReference type="Proteomes" id="UP000183371">
    <property type="component" value="Unassembled WGS sequence"/>
</dbReference>
<accession>A0A1I7DX21</accession>
<dbReference type="RefSeq" id="WP_054785364.1">
    <property type="nucleotide sequence ID" value="NZ_FPBD01000012.1"/>
</dbReference>
<reference evidence="4" key="1">
    <citation type="submission" date="2016-10" db="EMBL/GenBank/DDBJ databases">
        <authorList>
            <person name="Varghese N."/>
            <person name="Submissions S."/>
        </authorList>
    </citation>
    <scope>NUCLEOTIDE SEQUENCE [LARGE SCALE GENOMIC DNA]</scope>
    <source>
        <strain evidence="4">DSM 17465</strain>
    </source>
</reference>
<dbReference type="AlphaFoldDB" id="A0A1I7DX21"/>
<keyword evidence="2 3" id="KW-0378">Hydrolase</keyword>
<protein>
    <submittedName>
        <fullName evidence="3">Acyl-CoA thioester hydrolase</fullName>
    </submittedName>
</protein>
<dbReference type="Gene3D" id="3.10.129.10">
    <property type="entry name" value="Hotdog Thioesterase"/>
    <property type="match status" value="1"/>
</dbReference>
<sequence length="140" mass="15731">MAVSKSDLEKYASVTTDKLRYCDADSQGHVNNAVFSTFLETGRTELFIHEKLNLFTKTSGFALANLNMDFLRPVFWPGEVQIYTGISRIGGSSLELQQLVIQNNEIAASAKTTMVQIDLTTNKAKKFEDDIRQELSNYLL</sequence>
<dbReference type="EMBL" id="FPBD01000012">
    <property type="protein sequence ID" value="SFU16222.1"/>
    <property type="molecule type" value="Genomic_DNA"/>
</dbReference>
<dbReference type="GO" id="GO:0047617">
    <property type="term" value="F:fatty acyl-CoA hydrolase activity"/>
    <property type="evidence" value="ECO:0007669"/>
    <property type="project" value="TreeGrafter"/>
</dbReference>
<evidence type="ECO:0000256" key="1">
    <source>
        <dbReference type="ARBA" id="ARBA00005953"/>
    </source>
</evidence>
<evidence type="ECO:0000313" key="3">
    <source>
        <dbReference type="EMBL" id="SFU16222.1"/>
    </source>
</evidence>
<dbReference type="InterPro" id="IPR050563">
    <property type="entry name" value="4-hydroxybenzoyl-CoA_TE"/>
</dbReference>
<dbReference type="PANTHER" id="PTHR31793">
    <property type="entry name" value="4-HYDROXYBENZOYL-COA THIOESTERASE FAMILY MEMBER"/>
    <property type="match status" value="1"/>
</dbReference>
<name>A0A1I7DX21_9HYPH</name>
<proteinExistence type="inferred from homology"/>
<organism evidence="3 4">
    <name type="scientific">Pseudovibrio denitrificans</name>
    <dbReference type="NCBI Taxonomy" id="258256"/>
    <lineage>
        <taxon>Bacteria</taxon>
        <taxon>Pseudomonadati</taxon>
        <taxon>Pseudomonadota</taxon>
        <taxon>Alphaproteobacteria</taxon>
        <taxon>Hyphomicrobiales</taxon>
        <taxon>Stappiaceae</taxon>
        <taxon>Pseudovibrio</taxon>
    </lineage>
</organism>